<accession>A0ABD0SXA7</accession>
<evidence type="ECO:0000313" key="2">
    <source>
        <dbReference type="Proteomes" id="UP001549921"/>
    </source>
</evidence>
<evidence type="ECO:0000313" key="1">
    <source>
        <dbReference type="EMBL" id="KAL0829562.1"/>
    </source>
</evidence>
<sequence>MRRFGEQIEDRGKYILQYKGETPGLYGVGFIVKKNLVNNIIELTGISERISILNIKLNGEEWSIIQAYSPTESNKKEDLIKIEKFYEELQKTIETTHIYKCDKHAIGSHGFGTRSKNGSRLVNFSLENRLSILNSYYKKKITKKWTWISPNGLHKNEIDFIMSNNKKVFKNVSVIQNLNFNTDHRMVRATMAGNRPNKTRQFHNKHAVVQFTGDTEL</sequence>
<dbReference type="EMBL" id="JBEDNZ010000014">
    <property type="protein sequence ID" value="KAL0829562.1"/>
    <property type="molecule type" value="Genomic_DNA"/>
</dbReference>
<dbReference type="Proteomes" id="UP001549921">
    <property type="component" value="Unassembled WGS sequence"/>
</dbReference>
<dbReference type="Gene3D" id="3.60.10.10">
    <property type="entry name" value="Endonuclease/exonuclease/phosphatase"/>
    <property type="match status" value="1"/>
</dbReference>
<gene>
    <name evidence="1" type="ORF">ABMA28_003073</name>
</gene>
<dbReference type="AlphaFoldDB" id="A0ABD0SXA7"/>
<comment type="caution">
    <text evidence="1">The sequence shown here is derived from an EMBL/GenBank/DDBJ whole genome shotgun (WGS) entry which is preliminary data.</text>
</comment>
<name>A0ABD0SXA7_LOXSC</name>
<proteinExistence type="predicted"/>
<dbReference type="InterPro" id="IPR036691">
    <property type="entry name" value="Endo/exonu/phosph_ase_sf"/>
</dbReference>
<organism evidence="1 2">
    <name type="scientific">Loxostege sticticalis</name>
    <name type="common">Beet webworm moth</name>
    <dbReference type="NCBI Taxonomy" id="481309"/>
    <lineage>
        <taxon>Eukaryota</taxon>
        <taxon>Metazoa</taxon>
        <taxon>Ecdysozoa</taxon>
        <taxon>Arthropoda</taxon>
        <taxon>Hexapoda</taxon>
        <taxon>Insecta</taxon>
        <taxon>Pterygota</taxon>
        <taxon>Neoptera</taxon>
        <taxon>Endopterygota</taxon>
        <taxon>Lepidoptera</taxon>
        <taxon>Glossata</taxon>
        <taxon>Ditrysia</taxon>
        <taxon>Pyraloidea</taxon>
        <taxon>Crambidae</taxon>
        <taxon>Pyraustinae</taxon>
        <taxon>Loxostege</taxon>
    </lineage>
</organism>
<protein>
    <submittedName>
        <fullName evidence="1">Uncharacterized protein</fullName>
    </submittedName>
</protein>
<reference evidence="1 2" key="1">
    <citation type="submission" date="2024-06" db="EMBL/GenBank/DDBJ databases">
        <title>A chromosome-level genome assembly of beet webworm, Loxostege sticticalis.</title>
        <authorList>
            <person name="Zhang Y."/>
        </authorList>
    </citation>
    <scope>NUCLEOTIDE SEQUENCE [LARGE SCALE GENOMIC DNA]</scope>
    <source>
        <strain evidence="1">AQ028</strain>
        <tissue evidence="1">Male pupae</tissue>
    </source>
</reference>
<dbReference type="SUPFAM" id="SSF56219">
    <property type="entry name" value="DNase I-like"/>
    <property type="match status" value="1"/>
</dbReference>